<gene>
    <name evidence="2" type="ORF">MRATA1EN1_LOCUS1580</name>
</gene>
<feature type="region of interest" description="Disordered" evidence="1">
    <location>
        <begin position="33"/>
        <end position="81"/>
    </location>
</feature>
<sequence length="114" mass="12993">MLTFYAEARGENCVKSAMPPQGHMTLECDACHPEAEGGGPLAPRQSEAHTQREAQLRVEREQRDTTSLKPLDPAKPAAHWSLSSPSSEQILFLLSRYRLYVYYLQPREHRPLIF</sequence>
<name>A0ABN8XT92_RANTA</name>
<evidence type="ECO:0000313" key="2">
    <source>
        <dbReference type="EMBL" id="CAI9152618.1"/>
    </source>
</evidence>
<dbReference type="Proteomes" id="UP001176941">
    <property type="component" value="Chromosome 1"/>
</dbReference>
<dbReference type="EMBL" id="OX459937">
    <property type="protein sequence ID" value="CAI9152618.1"/>
    <property type="molecule type" value="Genomic_DNA"/>
</dbReference>
<evidence type="ECO:0000256" key="1">
    <source>
        <dbReference type="SAM" id="MobiDB-lite"/>
    </source>
</evidence>
<accession>A0ABN8XT92</accession>
<proteinExistence type="predicted"/>
<protein>
    <submittedName>
        <fullName evidence="2">Uncharacterized protein</fullName>
    </submittedName>
</protein>
<keyword evidence="3" id="KW-1185">Reference proteome</keyword>
<feature type="compositionally biased region" description="Basic and acidic residues" evidence="1">
    <location>
        <begin position="46"/>
        <end position="66"/>
    </location>
</feature>
<reference evidence="2" key="1">
    <citation type="submission" date="2023-04" db="EMBL/GenBank/DDBJ databases">
        <authorList>
            <consortium name="ELIXIR-Norway"/>
        </authorList>
    </citation>
    <scope>NUCLEOTIDE SEQUENCE [LARGE SCALE GENOMIC DNA]</scope>
</reference>
<organism evidence="2 3">
    <name type="scientific">Rangifer tarandus platyrhynchus</name>
    <name type="common">Svalbard reindeer</name>
    <dbReference type="NCBI Taxonomy" id="3082113"/>
    <lineage>
        <taxon>Eukaryota</taxon>
        <taxon>Metazoa</taxon>
        <taxon>Chordata</taxon>
        <taxon>Craniata</taxon>
        <taxon>Vertebrata</taxon>
        <taxon>Euteleostomi</taxon>
        <taxon>Mammalia</taxon>
        <taxon>Eutheria</taxon>
        <taxon>Laurasiatheria</taxon>
        <taxon>Artiodactyla</taxon>
        <taxon>Ruminantia</taxon>
        <taxon>Pecora</taxon>
        <taxon>Cervidae</taxon>
        <taxon>Odocoileinae</taxon>
        <taxon>Rangifer</taxon>
    </lineage>
</organism>
<evidence type="ECO:0000313" key="3">
    <source>
        <dbReference type="Proteomes" id="UP001176941"/>
    </source>
</evidence>